<evidence type="ECO:0000313" key="7">
    <source>
        <dbReference type="Proteomes" id="UP000253472"/>
    </source>
</evidence>
<sequence length="231" mass="26370">MVADSLVYHPTVSKLVKFLDTTPKREKVFRLLSYLSRFLGYYAYRKGYSKETIALFANLKGNFTFIRKAMRFLKPINHLQLASKAYDNKLLDPVLQITTIIRNLAYAGYLTIDGVIFFKLLGLIDAKKFPNLATYASRFWLIGLIAGLINSLRIIYSLKDYEHQEGDKEKETDAKAIHTKLYAAKRKLVWDLLDTFIALNSLDILHFTEGDVGFAGTITSLLGLEDLWKAT</sequence>
<evidence type="ECO:0000256" key="3">
    <source>
        <dbReference type="ARBA" id="ARBA00023140"/>
    </source>
</evidence>
<evidence type="ECO:0000256" key="4">
    <source>
        <dbReference type="ARBA" id="ARBA00046271"/>
    </source>
</evidence>
<dbReference type="STRING" id="5486.A0A367XUV8"/>
<dbReference type="GO" id="GO:0005778">
    <property type="term" value="C:peroxisomal membrane"/>
    <property type="evidence" value="ECO:0007669"/>
    <property type="project" value="UniProtKB-SubCell"/>
</dbReference>
<dbReference type="Pfam" id="PF05648">
    <property type="entry name" value="PEX11"/>
    <property type="match status" value="1"/>
</dbReference>
<keyword evidence="3" id="KW-0576">Peroxisome</keyword>
<dbReference type="GO" id="GO:0016559">
    <property type="term" value="P:peroxisome fission"/>
    <property type="evidence" value="ECO:0007669"/>
    <property type="project" value="InterPro"/>
</dbReference>
<name>A0A367XUV8_9ASCO</name>
<feature type="transmembrane region" description="Helical" evidence="5">
    <location>
        <begin position="104"/>
        <end position="124"/>
    </location>
</feature>
<keyword evidence="5" id="KW-1133">Transmembrane helix</keyword>
<keyword evidence="7" id="KW-1185">Reference proteome</keyword>
<dbReference type="EMBL" id="QLNQ01000028">
    <property type="protein sequence ID" value="RCK57374.1"/>
    <property type="molecule type" value="Genomic_DNA"/>
</dbReference>
<organism evidence="6 7">
    <name type="scientific">Candida viswanathii</name>
    <dbReference type="NCBI Taxonomy" id="5486"/>
    <lineage>
        <taxon>Eukaryota</taxon>
        <taxon>Fungi</taxon>
        <taxon>Dikarya</taxon>
        <taxon>Ascomycota</taxon>
        <taxon>Saccharomycotina</taxon>
        <taxon>Pichiomycetes</taxon>
        <taxon>Debaryomycetaceae</taxon>
        <taxon>Candida/Lodderomyces clade</taxon>
        <taxon>Candida</taxon>
    </lineage>
</organism>
<keyword evidence="2 5" id="KW-0472">Membrane</keyword>
<evidence type="ECO:0000256" key="1">
    <source>
        <dbReference type="ARBA" id="ARBA00022593"/>
    </source>
</evidence>
<keyword evidence="1" id="KW-0962">Peroxisome biogenesis</keyword>
<feature type="transmembrane region" description="Helical" evidence="5">
    <location>
        <begin position="136"/>
        <end position="156"/>
    </location>
</feature>
<dbReference type="AlphaFoldDB" id="A0A367XUV8"/>
<protein>
    <submittedName>
        <fullName evidence="6">Peroxisomal membrane protein PMP27</fullName>
    </submittedName>
</protein>
<comment type="caution">
    <text evidence="6">The sequence shown here is derived from an EMBL/GenBank/DDBJ whole genome shotgun (WGS) entry which is preliminary data.</text>
</comment>
<accession>A0A367XUV8</accession>
<dbReference type="OrthoDB" id="411017at2759"/>
<evidence type="ECO:0000256" key="2">
    <source>
        <dbReference type="ARBA" id="ARBA00023136"/>
    </source>
</evidence>
<comment type="subcellular location">
    <subcellularLocation>
        <location evidence="4">Peroxisome membrane</location>
    </subcellularLocation>
</comment>
<evidence type="ECO:0000256" key="5">
    <source>
        <dbReference type="SAM" id="Phobius"/>
    </source>
</evidence>
<dbReference type="Proteomes" id="UP000253472">
    <property type="component" value="Unassembled WGS sequence"/>
</dbReference>
<keyword evidence="5" id="KW-0812">Transmembrane</keyword>
<dbReference type="PANTHER" id="PTHR12652">
    <property type="entry name" value="PEROXISOMAL BIOGENESIS FACTOR 11"/>
    <property type="match status" value="1"/>
</dbReference>
<reference evidence="6 7" key="1">
    <citation type="submission" date="2018-06" db="EMBL/GenBank/DDBJ databases">
        <title>Whole genome sequencing of Candida tropicalis (genome annotated by CSBL at Korea University).</title>
        <authorList>
            <person name="Ahn J."/>
        </authorList>
    </citation>
    <scope>NUCLEOTIDE SEQUENCE [LARGE SCALE GENOMIC DNA]</scope>
    <source>
        <strain evidence="6 7">ATCC 20962</strain>
    </source>
</reference>
<evidence type="ECO:0000313" key="6">
    <source>
        <dbReference type="EMBL" id="RCK57374.1"/>
    </source>
</evidence>
<dbReference type="InterPro" id="IPR008733">
    <property type="entry name" value="PEX11"/>
</dbReference>
<proteinExistence type="predicted"/>
<gene>
    <name evidence="6" type="primary">PEX11</name>
    <name evidence="6" type="ORF">Cantr_06735</name>
</gene>
<dbReference type="PANTHER" id="PTHR12652:SF50">
    <property type="entry name" value="PEROXIN 11"/>
    <property type="match status" value="1"/>
</dbReference>